<sequence length="86" mass="9269">MAAIWHSNLPESPGIGRGDTILGGASDATIIFAVLTMLRCLPEFLVYVALIELPCPDHQNEGNQTPEQSCRRDDKKGRLVALHAGA</sequence>
<reference evidence="1 2" key="1">
    <citation type="submission" date="2017-11" db="EMBL/GenBank/DDBJ databases">
        <title>De-novo sequencing of pomegranate (Punica granatum L.) genome.</title>
        <authorList>
            <person name="Akparov Z."/>
            <person name="Amiraslanov A."/>
            <person name="Hajiyeva S."/>
            <person name="Abbasov M."/>
            <person name="Kaur K."/>
            <person name="Hamwieh A."/>
            <person name="Solovyev V."/>
            <person name="Salamov A."/>
            <person name="Braich B."/>
            <person name="Kosarev P."/>
            <person name="Mahmoud A."/>
            <person name="Hajiyev E."/>
            <person name="Babayeva S."/>
            <person name="Izzatullayeva V."/>
            <person name="Mammadov A."/>
            <person name="Mammadov A."/>
            <person name="Sharifova S."/>
            <person name="Ojaghi J."/>
            <person name="Eynullazada K."/>
            <person name="Bayramov B."/>
            <person name="Abdulazimova A."/>
            <person name="Shahmuradov I."/>
        </authorList>
    </citation>
    <scope>NUCLEOTIDE SEQUENCE [LARGE SCALE GENOMIC DNA]</scope>
    <source>
        <strain evidence="2">cv. AG2017</strain>
        <tissue evidence="1">Leaf</tissue>
    </source>
</reference>
<accession>A0A2I0HEY7</accession>
<dbReference type="Proteomes" id="UP000233551">
    <property type="component" value="Unassembled WGS sequence"/>
</dbReference>
<protein>
    <submittedName>
        <fullName evidence="1">Uncharacterized protein</fullName>
    </submittedName>
</protein>
<feature type="non-terminal residue" evidence="1">
    <location>
        <position position="86"/>
    </location>
</feature>
<name>A0A2I0HEY7_PUNGR</name>
<comment type="caution">
    <text evidence="1">The sequence shown here is derived from an EMBL/GenBank/DDBJ whole genome shotgun (WGS) entry which is preliminary data.</text>
</comment>
<dbReference type="AlphaFoldDB" id="A0A2I0HEY7"/>
<organism evidence="1 2">
    <name type="scientific">Punica granatum</name>
    <name type="common">Pomegranate</name>
    <dbReference type="NCBI Taxonomy" id="22663"/>
    <lineage>
        <taxon>Eukaryota</taxon>
        <taxon>Viridiplantae</taxon>
        <taxon>Streptophyta</taxon>
        <taxon>Embryophyta</taxon>
        <taxon>Tracheophyta</taxon>
        <taxon>Spermatophyta</taxon>
        <taxon>Magnoliopsida</taxon>
        <taxon>eudicotyledons</taxon>
        <taxon>Gunneridae</taxon>
        <taxon>Pentapetalae</taxon>
        <taxon>rosids</taxon>
        <taxon>malvids</taxon>
        <taxon>Myrtales</taxon>
        <taxon>Lythraceae</taxon>
        <taxon>Punica</taxon>
    </lineage>
</organism>
<evidence type="ECO:0000313" key="2">
    <source>
        <dbReference type="Proteomes" id="UP000233551"/>
    </source>
</evidence>
<proteinExistence type="predicted"/>
<dbReference type="EMBL" id="PGOL01038792">
    <property type="protein sequence ID" value="PKI18375.1"/>
    <property type="molecule type" value="Genomic_DNA"/>
</dbReference>
<gene>
    <name evidence="1" type="ORF">CRG98_049351</name>
</gene>
<evidence type="ECO:0000313" key="1">
    <source>
        <dbReference type="EMBL" id="PKI18375.1"/>
    </source>
</evidence>
<keyword evidence="2" id="KW-1185">Reference proteome</keyword>